<keyword evidence="4" id="KW-1185">Reference proteome</keyword>
<feature type="transmembrane region" description="Helical" evidence="2">
    <location>
        <begin position="72"/>
        <end position="99"/>
    </location>
</feature>
<evidence type="ECO:0000256" key="2">
    <source>
        <dbReference type="SAM" id="Phobius"/>
    </source>
</evidence>
<evidence type="ECO:0000313" key="4">
    <source>
        <dbReference type="Proteomes" id="UP001501598"/>
    </source>
</evidence>
<dbReference type="EMBL" id="BAABGT010000033">
    <property type="protein sequence ID" value="GAA4546802.1"/>
    <property type="molecule type" value="Genomic_DNA"/>
</dbReference>
<dbReference type="InterPro" id="IPR051791">
    <property type="entry name" value="Pra-immunoreactive"/>
</dbReference>
<dbReference type="PANTHER" id="PTHR36115">
    <property type="entry name" value="PROLINE-RICH ANTIGEN HOMOLOG-RELATED"/>
    <property type="match status" value="1"/>
</dbReference>
<feature type="compositionally biased region" description="Low complexity" evidence="1">
    <location>
        <begin position="11"/>
        <end position="21"/>
    </location>
</feature>
<gene>
    <name evidence="3" type="ORF">GCM10023175_29780</name>
</gene>
<dbReference type="InterPro" id="IPR016795">
    <property type="entry name" value="UCP021697"/>
</dbReference>
<protein>
    <submittedName>
        <fullName evidence="3">RDD family protein</fullName>
    </submittedName>
</protein>
<dbReference type="Proteomes" id="UP001501598">
    <property type="component" value="Unassembled WGS sequence"/>
</dbReference>
<keyword evidence="2" id="KW-0812">Transmembrane</keyword>
<keyword evidence="2" id="KW-0472">Membrane</keyword>
<feature type="transmembrane region" description="Helical" evidence="2">
    <location>
        <begin position="42"/>
        <end position="60"/>
    </location>
</feature>
<dbReference type="RefSeq" id="WP_345417695.1">
    <property type="nucleotide sequence ID" value="NZ_BAABGT010000033.1"/>
</dbReference>
<evidence type="ECO:0000313" key="3">
    <source>
        <dbReference type="EMBL" id="GAA4546802.1"/>
    </source>
</evidence>
<accession>A0ABP8RS26</accession>
<organism evidence="3 4">
    <name type="scientific">Pseudonocardia xishanensis</name>
    <dbReference type="NCBI Taxonomy" id="630995"/>
    <lineage>
        <taxon>Bacteria</taxon>
        <taxon>Bacillati</taxon>
        <taxon>Actinomycetota</taxon>
        <taxon>Actinomycetes</taxon>
        <taxon>Pseudonocardiales</taxon>
        <taxon>Pseudonocardiaceae</taxon>
        <taxon>Pseudonocardia</taxon>
    </lineage>
</organism>
<sequence>MAGFLDSWTTGSPSGSESSYPGERFGVPESGVGSVAGFGRRLAGVTVDWLLSYALTLAILGMDALGGTTIGWWVWLVWFVVTVVPTALFGMTPGMVALGIRVARVDMAPTVGFRAVLRTVLLGVVIPAVIRDADGRGWHDRATQTIVIRSRA</sequence>
<reference evidence="4" key="1">
    <citation type="journal article" date="2019" name="Int. J. Syst. Evol. Microbiol.">
        <title>The Global Catalogue of Microorganisms (GCM) 10K type strain sequencing project: providing services to taxonomists for standard genome sequencing and annotation.</title>
        <authorList>
            <consortium name="The Broad Institute Genomics Platform"/>
            <consortium name="The Broad Institute Genome Sequencing Center for Infectious Disease"/>
            <person name="Wu L."/>
            <person name="Ma J."/>
        </authorList>
    </citation>
    <scope>NUCLEOTIDE SEQUENCE [LARGE SCALE GENOMIC DNA]</scope>
    <source>
        <strain evidence="4">JCM 17906</strain>
    </source>
</reference>
<feature type="region of interest" description="Disordered" evidence="1">
    <location>
        <begin position="1"/>
        <end position="21"/>
    </location>
</feature>
<evidence type="ECO:0000256" key="1">
    <source>
        <dbReference type="SAM" id="MobiDB-lite"/>
    </source>
</evidence>
<keyword evidence="2" id="KW-1133">Transmembrane helix</keyword>
<dbReference type="PIRSF" id="PIRSF021697">
    <property type="entry name" value="UCP021697"/>
    <property type="match status" value="1"/>
</dbReference>
<dbReference type="PANTHER" id="PTHR36115:SF6">
    <property type="entry name" value="PROLINE-RICH ANTIGEN HOMOLOG"/>
    <property type="match status" value="1"/>
</dbReference>
<comment type="caution">
    <text evidence="3">The sequence shown here is derived from an EMBL/GenBank/DDBJ whole genome shotgun (WGS) entry which is preliminary data.</text>
</comment>
<name>A0ABP8RS26_9PSEU</name>
<feature type="transmembrane region" description="Helical" evidence="2">
    <location>
        <begin position="111"/>
        <end position="130"/>
    </location>
</feature>
<proteinExistence type="predicted"/>